<dbReference type="InParanoid" id="A0A0V0QFK7"/>
<gene>
    <name evidence="2" type="ORF">PPERSA_09597</name>
</gene>
<proteinExistence type="predicted"/>
<dbReference type="AlphaFoldDB" id="A0A0V0QFK7"/>
<dbReference type="OrthoDB" id="73532at2759"/>
<evidence type="ECO:0000256" key="1">
    <source>
        <dbReference type="SAM" id="Phobius"/>
    </source>
</evidence>
<dbReference type="EMBL" id="LDAU01000180">
    <property type="protein sequence ID" value="KRX00991.1"/>
    <property type="molecule type" value="Genomic_DNA"/>
</dbReference>
<feature type="transmembrane region" description="Helical" evidence="1">
    <location>
        <begin position="7"/>
        <end position="27"/>
    </location>
</feature>
<name>A0A0V0QFK7_PSEPJ</name>
<comment type="caution">
    <text evidence="2">The sequence shown here is derived from an EMBL/GenBank/DDBJ whole genome shotgun (WGS) entry which is preliminary data.</text>
</comment>
<keyword evidence="1" id="KW-1133">Transmembrane helix</keyword>
<feature type="transmembrane region" description="Helical" evidence="1">
    <location>
        <begin position="59"/>
        <end position="78"/>
    </location>
</feature>
<feature type="transmembrane region" description="Helical" evidence="1">
    <location>
        <begin position="93"/>
        <end position="112"/>
    </location>
</feature>
<dbReference type="Proteomes" id="UP000054937">
    <property type="component" value="Unassembled WGS sequence"/>
</dbReference>
<organism evidence="2 3">
    <name type="scientific">Pseudocohnilembus persalinus</name>
    <name type="common">Ciliate</name>
    <dbReference type="NCBI Taxonomy" id="266149"/>
    <lineage>
        <taxon>Eukaryota</taxon>
        <taxon>Sar</taxon>
        <taxon>Alveolata</taxon>
        <taxon>Ciliophora</taxon>
        <taxon>Intramacronucleata</taxon>
        <taxon>Oligohymenophorea</taxon>
        <taxon>Scuticociliatia</taxon>
        <taxon>Philasterida</taxon>
        <taxon>Pseudocohnilembidae</taxon>
        <taxon>Pseudocohnilembus</taxon>
    </lineage>
</organism>
<feature type="transmembrane region" description="Helical" evidence="1">
    <location>
        <begin position="143"/>
        <end position="163"/>
    </location>
</feature>
<keyword evidence="1" id="KW-0472">Membrane</keyword>
<reference evidence="2 3" key="1">
    <citation type="journal article" date="2015" name="Sci. Rep.">
        <title>Genome of the facultative scuticociliatosis pathogen Pseudocohnilembus persalinus provides insight into its virulence through horizontal gene transfer.</title>
        <authorList>
            <person name="Xiong J."/>
            <person name="Wang G."/>
            <person name="Cheng J."/>
            <person name="Tian M."/>
            <person name="Pan X."/>
            <person name="Warren A."/>
            <person name="Jiang C."/>
            <person name="Yuan D."/>
            <person name="Miao W."/>
        </authorList>
    </citation>
    <scope>NUCLEOTIDE SEQUENCE [LARGE SCALE GENOMIC DNA]</scope>
    <source>
        <strain evidence="2">36N120E</strain>
    </source>
</reference>
<keyword evidence="3" id="KW-1185">Reference proteome</keyword>
<feature type="transmembrane region" description="Helical" evidence="1">
    <location>
        <begin position="33"/>
        <end position="52"/>
    </location>
</feature>
<accession>A0A0V0QFK7</accession>
<keyword evidence="1" id="KW-0812">Transmembrane</keyword>
<evidence type="ECO:0000313" key="3">
    <source>
        <dbReference type="Proteomes" id="UP000054937"/>
    </source>
</evidence>
<sequence>MKTEKNLFQTIFQIPHILNLLFFILVLNSQEKQLTFILACTYSCIEFLFTYGHTTIEQWFVNLNGIPIFILWPLQYIQNLEVGGKLYVQSENFVWIFVILMFPILIWILEIFEGIWLEIWNNGQNPAWFYISYDARFGGKIKLGYFFHWLLMGTGYFGLFYLVQ</sequence>
<evidence type="ECO:0000313" key="2">
    <source>
        <dbReference type="EMBL" id="KRX00991.1"/>
    </source>
</evidence>
<protein>
    <submittedName>
        <fullName evidence="2">Uncharacterized protein</fullName>
    </submittedName>
</protein>